<organism evidence="3 4">
    <name type="scientific">Didymosphaeria variabile</name>
    <dbReference type="NCBI Taxonomy" id="1932322"/>
    <lineage>
        <taxon>Eukaryota</taxon>
        <taxon>Fungi</taxon>
        <taxon>Dikarya</taxon>
        <taxon>Ascomycota</taxon>
        <taxon>Pezizomycotina</taxon>
        <taxon>Dothideomycetes</taxon>
        <taxon>Pleosporomycetidae</taxon>
        <taxon>Pleosporales</taxon>
        <taxon>Massarineae</taxon>
        <taxon>Didymosphaeriaceae</taxon>
        <taxon>Didymosphaeria</taxon>
    </lineage>
</organism>
<reference evidence="3" key="1">
    <citation type="submission" date="2022-10" db="EMBL/GenBank/DDBJ databases">
        <title>Tapping the CABI collections for fungal endophytes: first genome assemblies for Collariella, Neodidymelliopsis, Ascochyta clinopodiicola, Didymella pomorum, Didymosphaeria variabile, Neocosmospora piperis and Neocucurbitaria cava.</title>
        <authorList>
            <person name="Hill R."/>
        </authorList>
    </citation>
    <scope>NUCLEOTIDE SEQUENCE</scope>
    <source>
        <strain evidence="3">IMI 356815</strain>
    </source>
</reference>
<comment type="caution">
    <text evidence="3">The sequence shown here is derived from an EMBL/GenBank/DDBJ whole genome shotgun (WGS) entry which is preliminary data.</text>
</comment>
<feature type="domain" description="CPAF-like PDZ" evidence="2">
    <location>
        <begin position="14"/>
        <end position="88"/>
    </location>
</feature>
<dbReference type="EMBL" id="JAPEUX010000004">
    <property type="protein sequence ID" value="KAJ4354685.1"/>
    <property type="molecule type" value="Genomic_DNA"/>
</dbReference>
<proteinExistence type="predicted"/>
<dbReference type="InterPro" id="IPR056186">
    <property type="entry name" value="PDZ_CPAF-rel"/>
</dbReference>
<dbReference type="PANTHER" id="PTHR37049">
    <property type="entry name" value="PEPTIDASE S41 FAMILY PROTEIN"/>
    <property type="match status" value="1"/>
</dbReference>
<evidence type="ECO:0000256" key="1">
    <source>
        <dbReference type="SAM" id="MobiDB-lite"/>
    </source>
</evidence>
<evidence type="ECO:0000259" key="2">
    <source>
        <dbReference type="Pfam" id="PF23658"/>
    </source>
</evidence>
<sequence length="203" mass="22249">MKDVEYVYHSKAIHWEPSPIEMINGHNAEEYLTSFVRKHSPGNLDPHADWNSLMYSPAQAISGGAGLLQSLVLYPGDTIELMLENDTVLGPLPFKALYMDGGPTGPLETGGDFYNFFVLGYYPEGFYEEKIKPLLDTKEDEPEDEPEDVNDGGEWTDWEPKVSSGPLPSGWTAVDSAWPSPNLLQAGFDDGTAAVVSGKFGST</sequence>
<accession>A0A9W8XMG7</accession>
<keyword evidence="4" id="KW-1185">Reference proteome</keyword>
<dbReference type="AlphaFoldDB" id="A0A9W8XMG7"/>
<feature type="compositionally biased region" description="Acidic residues" evidence="1">
    <location>
        <begin position="138"/>
        <end position="157"/>
    </location>
</feature>
<dbReference type="OrthoDB" id="27214at2759"/>
<feature type="region of interest" description="Disordered" evidence="1">
    <location>
        <begin position="134"/>
        <end position="171"/>
    </location>
</feature>
<dbReference type="InterPro" id="IPR052766">
    <property type="entry name" value="S41A_metabolite_peptidase"/>
</dbReference>
<dbReference type="PANTHER" id="PTHR37049:SF5">
    <property type="entry name" value="TAIL SPECIFIC PROTEASE DOMAIN-CONTAINING PROTEIN"/>
    <property type="match status" value="1"/>
</dbReference>
<evidence type="ECO:0000313" key="3">
    <source>
        <dbReference type="EMBL" id="KAJ4354685.1"/>
    </source>
</evidence>
<dbReference type="RefSeq" id="XP_056072459.1">
    <property type="nucleotide sequence ID" value="XM_056215192.1"/>
</dbReference>
<protein>
    <recommendedName>
        <fullName evidence="2">CPAF-like PDZ domain-containing protein</fullName>
    </recommendedName>
</protein>
<dbReference type="Pfam" id="PF23658">
    <property type="entry name" value="PDZ_CPAF_rel"/>
    <property type="match status" value="1"/>
</dbReference>
<gene>
    <name evidence="3" type="ORF">N0V89_006422</name>
</gene>
<evidence type="ECO:0000313" key="4">
    <source>
        <dbReference type="Proteomes" id="UP001140513"/>
    </source>
</evidence>
<name>A0A9W8XMG7_9PLEO</name>
<dbReference type="GeneID" id="80909952"/>
<dbReference type="Proteomes" id="UP001140513">
    <property type="component" value="Unassembled WGS sequence"/>
</dbReference>